<name>A0A0R3LG53_9BRAD</name>
<comment type="caution">
    <text evidence="1">The sequence shown here is derived from an EMBL/GenBank/DDBJ whole genome shotgun (WGS) entry which is preliminary data.</text>
</comment>
<organism evidence="1 2">
    <name type="scientific">Bradyrhizobium valentinum</name>
    <dbReference type="NCBI Taxonomy" id="1518501"/>
    <lineage>
        <taxon>Bacteria</taxon>
        <taxon>Pseudomonadati</taxon>
        <taxon>Pseudomonadota</taxon>
        <taxon>Alphaproteobacteria</taxon>
        <taxon>Hyphomicrobiales</taxon>
        <taxon>Nitrobacteraceae</taxon>
        <taxon>Bradyrhizobium</taxon>
    </lineage>
</organism>
<proteinExistence type="predicted"/>
<dbReference type="RefSeq" id="WP_057852414.1">
    <property type="nucleotide sequence ID" value="NZ_LLXX01000131.1"/>
</dbReference>
<dbReference type="OrthoDB" id="7961013at2"/>
<gene>
    <name evidence="1" type="ORF">CP49_12595</name>
</gene>
<keyword evidence="2" id="KW-1185">Reference proteome</keyword>
<accession>A0A0R3LG53</accession>
<protein>
    <submittedName>
        <fullName evidence="1">Uncharacterized protein</fullName>
    </submittedName>
</protein>
<dbReference type="Proteomes" id="UP000051913">
    <property type="component" value="Unassembled WGS sequence"/>
</dbReference>
<evidence type="ECO:0000313" key="2">
    <source>
        <dbReference type="Proteomes" id="UP000051913"/>
    </source>
</evidence>
<evidence type="ECO:0000313" key="1">
    <source>
        <dbReference type="EMBL" id="KRR04006.1"/>
    </source>
</evidence>
<reference evidence="1 2" key="1">
    <citation type="submission" date="2014-03" db="EMBL/GenBank/DDBJ databases">
        <title>Bradyrhizobium valentinum sp. nov., isolated from effective nodules of Lupinus mariae-josephae, a lupine endemic of basic-lime soils in Eastern Spain.</title>
        <authorList>
            <person name="Duran D."/>
            <person name="Rey L."/>
            <person name="Navarro A."/>
            <person name="Busquets A."/>
            <person name="Imperial J."/>
            <person name="Ruiz-Argueso T."/>
        </authorList>
    </citation>
    <scope>NUCLEOTIDE SEQUENCE [LARGE SCALE GENOMIC DNA]</scope>
    <source>
        <strain evidence="1 2">LmjM3</strain>
    </source>
</reference>
<dbReference type="EMBL" id="LLXX01000131">
    <property type="protein sequence ID" value="KRR04006.1"/>
    <property type="molecule type" value="Genomic_DNA"/>
</dbReference>
<dbReference type="AlphaFoldDB" id="A0A0R3LG53"/>
<sequence>MRFLITAQDTAGKVTLNRESVPAALKKAEELISDGCWNVEIVTPDGGTYQPGEFDALRERVGAAGPDMSLTA</sequence>